<gene>
    <name evidence="2" type="ORF">HUN01_20685</name>
</gene>
<evidence type="ECO:0000313" key="2">
    <source>
        <dbReference type="EMBL" id="QMS89882.1"/>
    </source>
</evidence>
<dbReference type="InterPro" id="IPR050266">
    <property type="entry name" value="AB_hydrolase_sf"/>
</dbReference>
<name>A0A7D7QH24_9NOSO</name>
<dbReference type="AlphaFoldDB" id="A0A7D7QH24"/>
<keyword evidence="2" id="KW-0378">Hydrolase</keyword>
<protein>
    <submittedName>
        <fullName evidence="2">Alpha/beta hydrolase</fullName>
    </submittedName>
</protein>
<dbReference type="GO" id="GO:0016787">
    <property type="term" value="F:hydrolase activity"/>
    <property type="evidence" value="ECO:0007669"/>
    <property type="project" value="UniProtKB-KW"/>
</dbReference>
<sequence length="280" mass="31800">MDTLFRNSRRKLSQGLLFWREVGEKTPIIFLHGAWNESSQWLSVMESLAQDFHCFAPDLLGFGESENPNIHHSIDLQVECLAEFLQAVKLEKVYLVGHSLGGWIAASYALKYPEKVDGVVLLAPEGVEIPGQEQHCRKMRRLLNYPPLIVKLLRSLIPLTKILGWHEKIAQDLQLRQELSRYPIACQLLFKRRQVEIEAELVQKQLYMIDAPVFILQGGQDTPDALAKSRVYAQLMPKVELKMIAHAGNDLPESCAGVAAIEIREFIEGILKSHNLNELN</sequence>
<dbReference type="InterPro" id="IPR029058">
    <property type="entry name" value="AB_hydrolase_fold"/>
</dbReference>
<evidence type="ECO:0000313" key="3">
    <source>
        <dbReference type="Proteomes" id="UP000514713"/>
    </source>
</evidence>
<feature type="domain" description="AB hydrolase-1" evidence="1">
    <location>
        <begin position="27"/>
        <end position="248"/>
    </location>
</feature>
<organism evidence="2 3">
    <name type="scientific">Nostoc edaphicum CCNP1411</name>
    <dbReference type="NCBI Taxonomy" id="1472755"/>
    <lineage>
        <taxon>Bacteria</taxon>
        <taxon>Bacillati</taxon>
        <taxon>Cyanobacteriota</taxon>
        <taxon>Cyanophyceae</taxon>
        <taxon>Nostocales</taxon>
        <taxon>Nostocaceae</taxon>
        <taxon>Nostoc</taxon>
    </lineage>
</organism>
<proteinExistence type="predicted"/>
<dbReference type="PRINTS" id="PR00111">
    <property type="entry name" value="ABHYDROLASE"/>
</dbReference>
<dbReference type="Proteomes" id="UP000514713">
    <property type="component" value="Chromosome"/>
</dbReference>
<evidence type="ECO:0000259" key="1">
    <source>
        <dbReference type="Pfam" id="PF00561"/>
    </source>
</evidence>
<dbReference type="RefSeq" id="WP_181927775.1">
    <property type="nucleotide sequence ID" value="NZ_CP054698.1"/>
</dbReference>
<reference evidence="3" key="1">
    <citation type="submission" date="2020-06" db="EMBL/GenBank/DDBJ databases">
        <title>Nostoc edaphicum CCNP1411 genome.</title>
        <authorList>
            <person name="Fidor A."/>
            <person name="Grabski M."/>
            <person name="Gawor J."/>
            <person name="Gromadka R."/>
            <person name="Wegrzyn G."/>
            <person name="Mazur-Marzec H."/>
        </authorList>
    </citation>
    <scope>NUCLEOTIDE SEQUENCE [LARGE SCALE GENOMIC DNA]</scope>
    <source>
        <strain evidence="3">CCNP1411</strain>
    </source>
</reference>
<dbReference type="EMBL" id="CP054698">
    <property type="protein sequence ID" value="QMS89882.1"/>
    <property type="molecule type" value="Genomic_DNA"/>
</dbReference>
<dbReference type="PANTHER" id="PTHR43798">
    <property type="entry name" value="MONOACYLGLYCEROL LIPASE"/>
    <property type="match status" value="1"/>
</dbReference>
<dbReference type="InterPro" id="IPR000073">
    <property type="entry name" value="AB_hydrolase_1"/>
</dbReference>
<dbReference type="KEGG" id="ned:HUN01_20685"/>
<dbReference type="SUPFAM" id="SSF53474">
    <property type="entry name" value="alpha/beta-Hydrolases"/>
    <property type="match status" value="1"/>
</dbReference>
<accession>A0A7D7QH24</accession>
<keyword evidence="3" id="KW-1185">Reference proteome</keyword>
<dbReference type="Gene3D" id="3.40.50.1820">
    <property type="entry name" value="alpha/beta hydrolase"/>
    <property type="match status" value="1"/>
</dbReference>
<dbReference type="Pfam" id="PF00561">
    <property type="entry name" value="Abhydrolase_1"/>
    <property type="match status" value="1"/>
</dbReference>